<organism evidence="2 3">
    <name type="scientific">Corynebacterium poyangense</name>
    <dbReference type="NCBI Taxonomy" id="2684405"/>
    <lineage>
        <taxon>Bacteria</taxon>
        <taxon>Bacillati</taxon>
        <taxon>Actinomycetota</taxon>
        <taxon>Actinomycetes</taxon>
        <taxon>Mycobacteriales</taxon>
        <taxon>Corynebacteriaceae</taxon>
        <taxon>Corynebacterium</taxon>
    </lineage>
</organism>
<gene>
    <name evidence="2" type="ORF">GP475_07745</name>
</gene>
<keyword evidence="3" id="KW-1185">Reference proteome</keyword>
<keyword evidence="1" id="KW-1133">Transmembrane helix</keyword>
<reference evidence="2 3" key="1">
    <citation type="submission" date="2019-12" db="EMBL/GenBank/DDBJ databases">
        <title>Corynebacterium sp. nov., isolated from feces of the Anser Albifrons in China.</title>
        <authorList>
            <person name="Liu Q."/>
        </authorList>
    </citation>
    <scope>NUCLEOTIDE SEQUENCE [LARGE SCALE GENOMIC DNA]</scope>
    <source>
        <strain evidence="2 3">4H37-19</strain>
    </source>
</reference>
<sequence>MTSQARSQRIAFVLLIILVLGLAGLWMLGQSDRTSKPMPPNGDTLGPAYDESWEHYRARADASFVTAQDEAPNQNAWSMVVFQPALLAQDVSDITAPLNRVSAVISGAEAAREIPEPTDGHSRADVFLSNGLGNEDHPISAVIVWDTPTALAALKSDARVASVEILLPDASWGRFGIRPPLWTNQSAEVSSSAGAEVNPEGR</sequence>
<keyword evidence="1" id="KW-0472">Membrane</keyword>
<name>A0A7H0SPR8_9CORY</name>
<evidence type="ECO:0000313" key="3">
    <source>
        <dbReference type="Proteomes" id="UP000516320"/>
    </source>
</evidence>
<feature type="transmembrane region" description="Helical" evidence="1">
    <location>
        <begin position="12"/>
        <end position="29"/>
    </location>
</feature>
<dbReference type="RefSeq" id="WP_187973857.1">
    <property type="nucleotide sequence ID" value="NZ_CP046884.1"/>
</dbReference>
<evidence type="ECO:0000313" key="2">
    <source>
        <dbReference type="EMBL" id="QNQ90543.1"/>
    </source>
</evidence>
<dbReference type="AlphaFoldDB" id="A0A7H0SPR8"/>
<accession>A0A7H0SPR8</accession>
<evidence type="ECO:0000256" key="1">
    <source>
        <dbReference type="SAM" id="Phobius"/>
    </source>
</evidence>
<keyword evidence="1" id="KW-0812">Transmembrane</keyword>
<dbReference type="EMBL" id="CP046884">
    <property type="protein sequence ID" value="QNQ90543.1"/>
    <property type="molecule type" value="Genomic_DNA"/>
</dbReference>
<protein>
    <submittedName>
        <fullName evidence="2">Uncharacterized protein</fullName>
    </submittedName>
</protein>
<dbReference type="Proteomes" id="UP000516320">
    <property type="component" value="Chromosome"/>
</dbReference>
<dbReference type="KEGG" id="cpoy:GP475_07745"/>
<proteinExistence type="predicted"/>